<dbReference type="Gene3D" id="1.10.10.10">
    <property type="entry name" value="Winged helix-like DNA-binding domain superfamily/Winged helix DNA-binding domain"/>
    <property type="match status" value="1"/>
</dbReference>
<comment type="similarity">
    <text evidence="1">Belongs to the sigma-70 factor family. ECF subfamily.</text>
</comment>
<evidence type="ECO:0000313" key="7">
    <source>
        <dbReference type="EMBL" id="MDY3563784.1"/>
    </source>
</evidence>
<dbReference type="Proteomes" id="UP001272242">
    <property type="component" value="Unassembled WGS sequence"/>
</dbReference>
<dbReference type="PANTHER" id="PTHR43133:SF51">
    <property type="entry name" value="RNA POLYMERASE SIGMA FACTOR"/>
    <property type="match status" value="1"/>
</dbReference>
<dbReference type="InterPro" id="IPR036388">
    <property type="entry name" value="WH-like_DNA-bd_sf"/>
</dbReference>
<evidence type="ECO:0000256" key="3">
    <source>
        <dbReference type="ARBA" id="ARBA00023082"/>
    </source>
</evidence>
<dbReference type="InterPro" id="IPR013325">
    <property type="entry name" value="RNA_pol_sigma_r2"/>
</dbReference>
<reference evidence="8" key="1">
    <citation type="journal article" date="2023" name="Mar. Drugs">
        <title>Gemmata algarum, a Novel Planctomycete Isolated from an Algal Mat, Displays Antimicrobial Activity.</title>
        <authorList>
            <person name="Kumar G."/>
            <person name="Kallscheuer N."/>
            <person name="Kashif M."/>
            <person name="Ahamad S."/>
            <person name="Jagadeeshwari U."/>
            <person name="Pannikurungottu S."/>
            <person name="Haufschild T."/>
            <person name="Kabuu M."/>
            <person name="Sasikala C."/>
            <person name="Jogler C."/>
            <person name="Ramana C."/>
        </authorList>
    </citation>
    <scope>NUCLEOTIDE SEQUENCE [LARGE SCALE GENOMIC DNA]</scope>
    <source>
        <strain evidence="8">JC673</strain>
    </source>
</reference>
<evidence type="ECO:0000259" key="5">
    <source>
        <dbReference type="Pfam" id="PF04542"/>
    </source>
</evidence>
<proteinExistence type="inferred from homology"/>
<evidence type="ECO:0000256" key="1">
    <source>
        <dbReference type="ARBA" id="ARBA00010641"/>
    </source>
</evidence>
<dbReference type="Gene3D" id="1.10.1740.10">
    <property type="match status" value="1"/>
</dbReference>
<dbReference type="InterPro" id="IPR014326">
    <property type="entry name" value="RNA_pol_sigma-70_Plancto"/>
</dbReference>
<dbReference type="InterPro" id="IPR013249">
    <property type="entry name" value="RNA_pol_sigma70_r4_t2"/>
</dbReference>
<keyword evidence="8" id="KW-1185">Reference proteome</keyword>
<protein>
    <submittedName>
        <fullName evidence="7">Sigma-70 family RNA polymerase sigma factor</fullName>
    </submittedName>
</protein>
<dbReference type="InterPro" id="IPR013324">
    <property type="entry name" value="RNA_pol_sigma_r3/r4-like"/>
</dbReference>
<dbReference type="InterPro" id="IPR014284">
    <property type="entry name" value="RNA_pol_sigma-70_dom"/>
</dbReference>
<feature type="domain" description="RNA polymerase sigma factor 70 region 4 type 2" evidence="6">
    <location>
        <begin position="143"/>
        <end position="193"/>
    </location>
</feature>
<dbReference type="SUPFAM" id="SSF88946">
    <property type="entry name" value="Sigma2 domain of RNA polymerase sigma factors"/>
    <property type="match status" value="1"/>
</dbReference>
<evidence type="ECO:0000259" key="6">
    <source>
        <dbReference type="Pfam" id="PF08281"/>
    </source>
</evidence>
<dbReference type="NCBIfam" id="TIGR02937">
    <property type="entry name" value="sigma70-ECF"/>
    <property type="match status" value="1"/>
</dbReference>
<organism evidence="7 8">
    <name type="scientific">Gemmata algarum</name>
    <dbReference type="NCBI Taxonomy" id="2975278"/>
    <lineage>
        <taxon>Bacteria</taxon>
        <taxon>Pseudomonadati</taxon>
        <taxon>Planctomycetota</taxon>
        <taxon>Planctomycetia</taxon>
        <taxon>Gemmatales</taxon>
        <taxon>Gemmataceae</taxon>
        <taxon>Gemmata</taxon>
    </lineage>
</organism>
<feature type="domain" description="RNA polymerase sigma-70 region 2" evidence="5">
    <location>
        <begin position="41"/>
        <end position="99"/>
    </location>
</feature>
<gene>
    <name evidence="7" type="ORF">R5W23_005406</name>
</gene>
<dbReference type="Pfam" id="PF08281">
    <property type="entry name" value="Sigma70_r4_2"/>
    <property type="match status" value="1"/>
</dbReference>
<sequence length="205" mass="22460">MAESADTGTLMKQLLTQALGGDQKALGQLLMTYRGYLRVLAQREIGGKLDARLDASDLIQQTCLSAVRNFKKFKGKGLPEFNLWLRQIHQRNVQDAVREHVLAAQRALNREQRLELGAEGRLAEPSEPSPSGRVMASEEAAVLASALEELPDDQREAVRLKHLEGLSLAEVADRMGRSEPSVAGLLKRGLQALREKLSAANQGAK</sequence>
<name>A0ABU5F8G7_9BACT</name>
<comment type="caution">
    <text evidence="7">The sequence shown here is derived from an EMBL/GenBank/DDBJ whole genome shotgun (WGS) entry which is preliminary data.</text>
</comment>
<evidence type="ECO:0000313" key="8">
    <source>
        <dbReference type="Proteomes" id="UP001272242"/>
    </source>
</evidence>
<keyword evidence="4" id="KW-0804">Transcription</keyword>
<keyword evidence="3" id="KW-0731">Sigma factor</keyword>
<accession>A0ABU5F8G7</accession>
<evidence type="ECO:0000256" key="2">
    <source>
        <dbReference type="ARBA" id="ARBA00023015"/>
    </source>
</evidence>
<dbReference type="EMBL" id="JAXBLV010000250">
    <property type="protein sequence ID" value="MDY3563784.1"/>
    <property type="molecule type" value="Genomic_DNA"/>
</dbReference>
<dbReference type="SUPFAM" id="SSF88659">
    <property type="entry name" value="Sigma3 and sigma4 domains of RNA polymerase sigma factors"/>
    <property type="match status" value="1"/>
</dbReference>
<dbReference type="InterPro" id="IPR039425">
    <property type="entry name" value="RNA_pol_sigma-70-like"/>
</dbReference>
<dbReference type="RefSeq" id="WP_320689923.1">
    <property type="nucleotide sequence ID" value="NZ_JAXBLV010000250.1"/>
</dbReference>
<dbReference type="NCBIfam" id="TIGR02984">
    <property type="entry name" value="Sig-70_plancto1"/>
    <property type="match status" value="1"/>
</dbReference>
<dbReference type="Pfam" id="PF04542">
    <property type="entry name" value="Sigma70_r2"/>
    <property type="match status" value="1"/>
</dbReference>
<evidence type="ECO:0000256" key="4">
    <source>
        <dbReference type="ARBA" id="ARBA00023163"/>
    </source>
</evidence>
<dbReference type="InterPro" id="IPR007627">
    <property type="entry name" value="RNA_pol_sigma70_r2"/>
</dbReference>
<keyword evidence="2" id="KW-0805">Transcription regulation</keyword>
<dbReference type="PANTHER" id="PTHR43133">
    <property type="entry name" value="RNA POLYMERASE ECF-TYPE SIGMA FACTO"/>
    <property type="match status" value="1"/>
</dbReference>
<dbReference type="CDD" id="cd06171">
    <property type="entry name" value="Sigma70_r4"/>
    <property type="match status" value="1"/>
</dbReference>